<dbReference type="EMBL" id="GBXM01093752">
    <property type="protein sequence ID" value="JAH14825.1"/>
    <property type="molecule type" value="Transcribed_RNA"/>
</dbReference>
<feature type="compositionally biased region" description="Basic and acidic residues" evidence="1">
    <location>
        <begin position="1"/>
        <end position="14"/>
    </location>
</feature>
<name>A0A0E9QET2_ANGAN</name>
<proteinExistence type="predicted"/>
<reference evidence="2" key="1">
    <citation type="submission" date="2014-11" db="EMBL/GenBank/DDBJ databases">
        <authorList>
            <person name="Amaro Gonzalez C."/>
        </authorList>
    </citation>
    <scope>NUCLEOTIDE SEQUENCE</scope>
</reference>
<evidence type="ECO:0000256" key="1">
    <source>
        <dbReference type="SAM" id="MobiDB-lite"/>
    </source>
</evidence>
<sequence length="20" mass="2414">MERRQAPLELRRVVDQTQMG</sequence>
<reference evidence="2" key="2">
    <citation type="journal article" date="2015" name="Fish Shellfish Immunol.">
        <title>Early steps in the European eel (Anguilla anguilla)-Vibrio vulnificus interaction in the gills: Role of the RtxA13 toxin.</title>
        <authorList>
            <person name="Callol A."/>
            <person name="Pajuelo D."/>
            <person name="Ebbesson L."/>
            <person name="Teles M."/>
            <person name="MacKenzie S."/>
            <person name="Amaro C."/>
        </authorList>
    </citation>
    <scope>NUCLEOTIDE SEQUENCE</scope>
</reference>
<protein>
    <submittedName>
        <fullName evidence="2">Uncharacterized protein</fullName>
    </submittedName>
</protein>
<accession>A0A0E9QET2</accession>
<dbReference type="AlphaFoldDB" id="A0A0E9QET2"/>
<organism evidence="2">
    <name type="scientific">Anguilla anguilla</name>
    <name type="common">European freshwater eel</name>
    <name type="synonym">Muraena anguilla</name>
    <dbReference type="NCBI Taxonomy" id="7936"/>
    <lineage>
        <taxon>Eukaryota</taxon>
        <taxon>Metazoa</taxon>
        <taxon>Chordata</taxon>
        <taxon>Craniata</taxon>
        <taxon>Vertebrata</taxon>
        <taxon>Euteleostomi</taxon>
        <taxon>Actinopterygii</taxon>
        <taxon>Neopterygii</taxon>
        <taxon>Teleostei</taxon>
        <taxon>Anguilliformes</taxon>
        <taxon>Anguillidae</taxon>
        <taxon>Anguilla</taxon>
    </lineage>
</organism>
<evidence type="ECO:0000313" key="2">
    <source>
        <dbReference type="EMBL" id="JAH14825.1"/>
    </source>
</evidence>
<feature type="region of interest" description="Disordered" evidence="1">
    <location>
        <begin position="1"/>
        <end position="20"/>
    </location>
</feature>